<dbReference type="EMBL" id="CM008046">
    <property type="protein sequence ID" value="PAN05218.2"/>
    <property type="molecule type" value="Genomic_DNA"/>
</dbReference>
<name>A0A2S3GNP8_9POAL</name>
<gene>
    <name evidence="1" type="ORF">PAHAL_1G122400</name>
</gene>
<accession>A0A2S3GNP8</accession>
<reference evidence="1" key="1">
    <citation type="submission" date="2018-04" db="EMBL/GenBank/DDBJ databases">
        <title>WGS assembly of Panicum hallii.</title>
        <authorList>
            <person name="Lovell J."/>
            <person name="Jenkins J."/>
            <person name="Lowry D."/>
            <person name="Mamidi S."/>
            <person name="Sreedasyam A."/>
            <person name="Weng X."/>
            <person name="Barry K."/>
            <person name="Bonette J."/>
            <person name="Campitelli B."/>
            <person name="Daum C."/>
            <person name="Gordon S."/>
            <person name="Gould B."/>
            <person name="Lipzen A."/>
            <person name="Macqueen A."/>
            <person name="Palacio-Mejia J."/>
            <person name="Plott C."/>
            <person name="Shakirov E."/>
            <person name="Shu S."/>
            <person name="Yoshinaga Y."/>
            <person name="Zane M."/>
            <person name="Rokhsar D."/>
            <person name="Grimwood J."/>
            <person name="Schmutz J."/>
            <person name="Juenger T."/>
        </authorList>
    </citation>
    <scope>NUCLEOTIDE SEQUENCE [LARGE SCALE GENOMIC DNA]</scope>
    <source>
        <strain evidence="1">FIL2</strain>
    </source>
</reference>
<dbReference type="Gramene" id="PAN05218">
    <property type="protein sequence ID" value="PAN05218"/>
    <property type="gene ID" value="PAHAL_1G122400"/>
</dbReference>
<dbReference type="AlphaFoldDB" id="A0A2S3GNP8"/>
<protein>
    <submittedName>
        <fullName evidence="1">Uncharacterized protein</fullName>
    </submittedName>
</protein>
<evidence type="ECO:0000313" key="1">
    <source>
        <dbReference type="EMBL" id="PAN05218.2"/>
    </source>
</evidence>
<sequence length="77" mass="8700">MCRASTVARFLMVELDQVGVATRRQHAAYSRSEENQASTPRCYAHSCHHESHKEMIAAMLAGRRGGQGEGGRWRRTR</sequence>
<organism evidence="1">
    <name type="scientific">Panicum hallii</name>
    <dbReference type="NCBI Taxonomy" id="206008"/>
    <lineage>
        <taxon>Eukaryota</taxon>
        <taxon>Viridiplantae</taxon>
        <taxon>Streptophyta</taxon>
        <taxon>Embryophyta</taxon>
        <taxon>Tracheophyta</taxon>
        <taxon>Spermatophyta</taxon>
        <taxon>Magnoliopsida</taxon>
        <taxon>Liliopsida</taxon>
        <taxon>Poales</taxon>
        <taxon>Poaceae</taxon>
        <taxon>PACMAD clade</taxon>
        <taxon>Panicoideae</taxon>
        <taxon>Panicodae</taxon>
        <taxon>Paniceae</taxon>
        <taxon>Panicinae</taxon>
        <taxon>Panicum</taxon>
        <taxon>Panicum sect. Panicum</taxon>
    </lineage>
</organism>
<proteinExistence type="predicted"/>
<dbReference type="Proteomes" id="UP000243499">
    <property type="component" value="Chromosome 1"/>
</dbReference>